<evidence type="ECO:0000256" key="4">
    <source>
        <dbReference type="ARBA" id="ARBA00022692"/>
    </source>
</evidence>
<dbReference type="Proteomes" id="UP001596022">
    <property type="component" value="Unassembled WGS sequence"/>
</dbReference>
<organism evidence="15 16">
    <name type="scientific">Camelliibacillus cellulosilyticus</name>
    <dbReference type="NCBI Taxonomy" id="2174486"/>
    <lineage>
        <taxon>Bacteria</taxon>
        <taxon>Bacillati</taxon>
        <taxon>Bacillota</taxon>
        <taxon>Bacilli</taxon>
        <taxon>Bacillales</taxon>
        <taxon>Sporolactobacillaceae</taxon>
        <taxon>Camelliibacillus</taxon>
    </lineage>
</organism>
<accession>A0ABV9GK68</accession>
<keyword evidence="10 14" id="KW-0407">Ion channel</keyword>
<sequence length="114" mass="12606">MTYIMVAVGGFFGAIARYGFAKAFNRSRFPYGTIAVNLLGAFLLGLLYGLNISQTWLLFLGTGFMGAFTTFSTFKIETVELQLKKEWRILVSYILISYGGGLLLAWLGIIIGSR</sequence>
<feature type="binding site" evidence="14">
    <location>
        <position position="66"/>
    </location>
    <ligand>
        <name>Na(+)</name>
        <dbReference type="ChEBI" id="CHEBI:29101"/>
        <note>structural</note>
    </ligand>
</feature>
<evidence type="ECO:0000256" key="7">
    <source>
        <dbReference type="ARBA" id="ARBA00023053"/>
    </source>
</evidence>
<comment type="function">
    <text evidence="13 14">Fluoride-specific ion channel. Important for reducing fluoride concentration in the cell, thus reducing its toxicity.</text>
</comment>
<feature type="transmembrane region" description="Helical" evidence="14">
    <location>
        <begin position="57"/>
        <end position="76"/>
    </location>
</feature>
<dbReference type="HAMAP" id="MF_00454">
    <property type="entry name" value="FluC"/>
    <property type="match status" value="1"/>
</dbReference>
<evidence type="ECO:0000256" key="2">
    <source>
        <dbReference type="ARBA" id="ARBA00022448"/>
    </source>
</evidence>
<gene>
    <name evidence="14 15" type="primary">crcB</name>
    <name evidence="14" type="synonym">fluC</name>
    <name evidence="15" type="ORF">ACFO4N_02275</name>
</gene>
<dbReference type="InterPro" id="IPR003691">
    <property type="entry name" value="FluC"/>
</dbReference>
<proteinExistence type="inferred from homology"/>
<keyword evidence="16" id="KW-1185">Reference proteome</keyword>
<keyword evidence="5 14" id="KW-0479">Metal-binding</keyword>
<keyword evidence="6 14" id="KW-1133">Transmembrane helix</keyword>
<evidence type="ECO:0000256" key="1">
    <source>
        <dbReference type="ARBA" id="ARBA00004651"/>
    </source>
</evidence>
<feature type="transmembrane region" description="Helical" evidence="14">
    <location>
        <begin position="88"/>
        <end position="111"/>
    </location>
</feature>
<evidence type="ECO:0000256" key="14">
    <source>
        <dbReference type="HAMAP-Rule" id="MF_00454"/>
    </source>
</evidence>
<evidence type="ECO:0000256" key="5">
    <source>
        <dbReference type="ARBA" id="ARBA00022723"/>
    </source>
</evidence>
<comment type="subcellular location">
    <subcellularLocation>
        <location evidence="1 14">Cell membrane</location>
        <topology evidence="1 14">Multi-pass membrane protein</topology>
    </subcellularLocation>
</comment>
<evidence type="ECO:0000256" key="11">
    <source>
        <dbReference type="ARBA" id="ARBA00035120"/>
    </source>
</evidence>
<feature type="transmembrane region" description="Helical" evidence="14">
    <location>
        <begin position="31"/>
        <end position="50"/>
    </location>
</feature>
<evidence type="ECO:0000256" key="10">
    <source>
        <dbReference type="ARBA" id="ARBA00023303"/>
    </source>
</evidence>
<evidence type="ECO:0000256" key="6">
    <source>
        <dbReference type="ARBA" id="ARBA00022989"/>
    </source>
</evidence>
<reference evidence="16" key="1">
    <citation type="journal article" date="2019" name="Int. J. Syst. Evol. Microbiol.">
        <title>The Global Catalogue of Microorganisms (GCM) 10K type strain sequencing project: providing services to taxonomists for standard genome sequencing and annotation.</title>
        <authorList>
            <consortium name="The Broad Institute Genomics Platform"/>
            <consortium name="The Broad Institute Genome Sequencing Center for Infectious Disease"/>
            <person name="Wu L."/>
            <person name="Ma J."/>
        </authorList>
    </citation>
    <scope>NUCLEOTIDE SEQUENCE [LARGE SCALE GENOMIC DNA]</scope>
    <source>
        <strain evidence="16">CGMCC 1.16306</strain>
    </source>
</reference>
<keyword evidence="9 14" id="KW-0472">Membrane</keyword>
<keyword evidence="7 14" id="KW-0915">Sodium</keyword>
<evidence type="ECO:0000256" key="3">
    <source>
        <dbReference type="ARBA" id="ARBA00022475"/>
    </source>
</evidence>
<dbReference type="EMBL" id="JBHSFW010000001">
    <property type="protein sequence ID" value="MFC4617554.1"/>
    <property type="molecule type" value="Genomic_DNA"/>
</dbReference>
<protein>
    <recommendedName>
        <fullName evidence="14">Fluoride-specific ion channel FluC</fullName>
    </recommendedName>
</protein>
<feature type="binding site" evidence="14">
    <location>
        <position position="69"/>
    </location>
    <ligand>
        <name>Na(+)</name>
        <dbReference type="ChEBI" id="CHEBI:29101"/>
        <note>structural</note>
    </ligand>
</feature>
<dbReference type="RefSeq" id="WP_376844593.1">
    <property type="nucleotide sequence ID" value="NZ_JBHSFW010000001.1"/>
</dbReference>
<keyword evidence="2 14" id="KW-0813">Transport</keyword>
<dbReference type="Pfam" id="PF02537">
    <property type="entry name" value="CRCB"/>
    <property type="match status" value="1"/>
</dbReference>
<keyword evidence="4 14" id="KW-0812">Transmembrane</keyword>
<dbReference type="NCBIfam" id="TIGR00494">
    <property type="entry name" value="crcB"/>
    <property type="match status" value="1"/>
</dbReference>
<comment type="activity regulation">
    <text evidence="14">Na(+) is not transported, but it plays an essential structural role and its presence is essential for fluoride channel function.</text>
</comment>
<comment type="caution">
    <text evidence="15">The sequence shown here is derived from an EMBL/GenBank/DDBJ whole genome shotgun (WGS) entry which is preliminary data.</text>
</comment>
<evidence type="ECO:0000256" key="13">
    <source>
        <dbReference type="ARBA" id="ARBA00049940"/>
    </source>
</evidence>
<comment type="catalytic activity">
    <reaction evidence="12">
        <text>fluoride(in) = fluoride(out)</text>
        <dbReference type="Rhea" id="RHEA:76159"/>
        <dbReference type="ChEBI" id="CHEBI:17051"/>
    </reaction>
    <physiologicalReaction direction="left-to-right" evidence="12">
        <dbReference type="Rhea" id="RHEA:76160"/>
    </physiologicalReaction>
</comment>
<dbReference type="PANTHER" id="PTHR28259:SF16">
    <property type="entry name" value="FLUORIDE-SPECIFIC ION CHANNEL FLUC 2"/>
    <property type="match status" value="1"/>
</dbReference>
<evidence type="ECO:0000313" key="15">
    <source>
        <dbReference type="EMBL" id="MFC4617554.1"/>
    </source>
</evidence>
<evidence type="ECO:0000256" key="8">
    <source>
        <dbReference type="ARBA" id="ARBA00023065"/>
    </source>
</evidence>
<evidence type="ECO:0000256" key="9">
    <source>
        <dbReference type="ARBA" id="ARBA00023136"/>
    </source>
</evidence>
<dbReference type="PANTHER" id="PTHR28259">
    <property type="entry name" value="FLUORIDE EXPORT PROTEIN 1-RELATED"/>
    <property type="match status" value="1"/>
</dbReference>
<keyword evidence="8 14" id="KW-0406">Ion transport</keyword>
<comment type="similarity">
    <text evidence="11 14">Belongs to the fluoride channel Fluc/FEX (TC 1.A.43) family.</text>
</comment>
<keyword evidence="3 14" id="KW-1003">Cell membrane</keyword>
<evidence type="ECO:0000256" key="12">
    <source>
        <dbReference type="ARBA" id="ARBA00035585"/>
    </source>
</evidence>
<name>A0ABV9GK68_9BACL</name>
<evidence type="ECO:0000313" key="16">
    <source>
        <dbReference type="Proteomes" id="UP001596022"/>
    </source>
</evidence>